<dbReference type="AlphaFoldDB" id="A0AAD3TDA3"/>
<evidence type="ECO:0000313" key="1">
    <source>
        <dbReference type="EMBL" id="GMH27430.1"/>
    </source>
</evidence>
<keyword evidence="2" id="KW-1185">Reference proteome</keyword>
<proteinExistence type="predicted"/>
<name>A0AAD3TDA3_NEPGR</name>
<reference evidence="1" key="1">
    <citation type="submission" date="2023-05" db="EMBL/GenBank/DDBJ databases">
        <title>Nepenthes gracilis genome sequencing.</title>
        <authorList>
            <person name="Fukushima K."/>
        </authorList>
    </citation>
    <scope>NUCLEOTIDE SEQUENCE</scope>
    <source>
        <strain evidence="1">SING2019-196</strain>
    </source>
</reference>
<accession>A0AAD3TDA3</accession>
<protein>
    <submittedName>
        <fullName evidence="1">Uncharacterized protein</fullName>
    </submittedName>
</protein>
<evidence type="ECO:0000313" key="2">
    <source>
        <dbReference type="Proteomes" id="UP001279734"/>
    </source>
</evidence>
<dbReference type="EMBL" id="BSYO01000033">
    <property type="protein sequence ID" value="GMH27430.1"/>
    <property type="molecule type" value="Genomic_DNA"/>
</dbReference>
<dbReference type="Proteomes" id="UP001279734">
    <property type="component" value="Unassembled WGS sequence"/>
</dbReference>
<sequence>MNGHVANGGARWPWCLLPINALTGKRWQIKSPDLPIGRNDKSAQLHHSGQHGVRGVVAEKGGCGGEAGDLVVKGGSRLQISFSSPVDIGCAKHSLGVDSFLCWPPFSPYLTIYNLIENTLSFGHPSQLWIAYRLLLDPSKAIGIS</sequence>
<comment type="caution">
    <text evidence="1">The sequence shown here is derived from an EMBL/GenBank/DDBJ whole genome shotgun (WGS) entry which is preliminary data.</text>
</comment>
<organism evidence="1 2">
    <name type="scientific">Nepenthes gracilis</name>
    <name type="common">Slender pitcher plant</name>
    <dbReference type="NCBI Taxonomy" id="150966"/>
    <lineage>
        <taxon>Eukaryota</taxon>
        <taxon>Viridiplantae</taxon>
        <taxon>Streptophyta</taxon>
        <taxon>Embryophyta</taxon>
        <taxon>Tracheophyta</taxon>
        <taxon>Spermatophyta</taxon>
        <taxon>Magnoliopsida</taxon>
        <taxon>eudicotyledons</taxon>
        <taxon>Gunneridae</taxon>
        <taxon>Pentapetalae</taxon>
        <taxon>Caryophyllales</taxon>
        <taxon>Nepenthaceae</taxon>
        <taxon>Nepenthes</taxon>
    </lineage>
</organism>
<gene>
    <name evidence="1" type="ORF">Nepgr_029273</name>
</gene>